<reference evidence="1 2" key="1">
    <citation type="submission" date="2018-11" db="EMBL/GenBank/DDBJ databases">
        <authorList>
            <consortium name="Pathogen Informatics"/>
        </authorList>
    </citation>
    <scope>NUCLEOTIDE SEQUENCE [LARGE SCALE GENOMIC DNA]</scope>
</reference>
<organism evidence="1 2">
    <name type="scientific">Cylicostephanus goldi</name>
    <name type="common">Nematode worm</name>
    <dbReference type="NCBI Taxonomy" id="71465"/>
    <lineage>
        <taxon>Eukaryota</taxon>
        <taxon>Metazoa</taxon>
        <taxon>Ecdysozoa</taxon>
        <taxon>Nematoda</taxon>
        <taxon>Chromadorea</taxon>
        <taxon>Rhabditida</taxon>
        <taxon>Rhabditina</taxon>
        <taxon>Rhabditomorpha</taxon>
        <taxon>Strongyloidea</taxon>
        <taxon>Strongylidae</taxon>
        <taxon>Cylicostephanus</taxon>
    </lineage>
</organism>
<name>A0A3P6SR51_CYLGO</name>
<dbReference type="EMBL" id="UYRV01025470">
    <property type="protein sequence ID" value="VDK77526.1"/>
    <property type="molecule type" value="Genomic_DNA"/>
</dbReference>
<feature type="non-terminal residue" evidence="1">
    <location>
        <position position="151"/>
    </location>
</feature>
<gene>
    <name evidence="1" type="ORF">CGOC_LOCUS7355</name>
</gene>
<evidence type="ECO:0000313" key="1">
    <source>
        <dbReference type="EMBL" id="VDK77526.1"/>
    </source>
</evidence>
<protein>
    <submittedName>
        <fullName evidence="1">Uncharacterized protein</fullName>
    </submittedName>
</protein>
<dbReference type="AlphaFoldDB" id="A0A3P6SR51"/>
<sequence>MLSIFRNTAFCDSLPSFEEQCRQALSDEVLTKLVADNRSPRKSELNSILKGDGDIGEELKSGVDDYLLHQHLRHEVAMLLLREVQELWKKKPDWSVLNVMHVKWIVKVACSGQYSKETAERADQELNKLGAEQAAESRFCYLSETLLSGAT</sequence>
<proteinExistence type="predicted"/>
<dbReference type="Proteomes" id="UP000271889">
    <property type="component" value="Unassembled WGS sequence"/>
</dbReference>
<evidence type="ECO:0000313" key="2">
    <source>
        <dbReference type="Proteomes" id="UP000271889"/>
    </source>
</evidence>
<accession>A0A3P6SR51</accession>
<dbReference type="OrthoDB" id="5851003at2759"/>
<keyword evidence="2" id="KW-1185">Reference proteome</keyword>